<dbReference type="EMBL" id="FUYF01000027">
    <property type="protein sequence ID" value="SKA95570.1"/>
    <property type="molecule type" value="Genomic_DNA"/>
</dbReference>
<comment type="similarity">
    <text evidence="1">Belongs to the sigma-70 factor family. ECF subfamily.</text>
</comment>
<evidence type="ECO:0000313" key="8">
    <source>
        <dbReference type="EMBL" id="SKA95570.1"/>
    </source>
</evidence>
<dbReference type="Pfam" id="PF08281">
    <property type="entry name" value="Sigma70_r4_2"/>
    <property type="match status" value="1"/>
</dbReference>
<dbReference type="GO" id="GO:0003677">
    <property type="term" value="F:DNA binding"/>
    <property type="evidence" value="ECO:0007669"/>
    <property type="project" value="UniProtKB-KW"/>
</dbReference>
<dbReference type="InterPro" id="IPR013249">
    <property type="entry name" value="RNA_pol_sigma70_r4_t2"/>
</dbReference>
<evidence type="ECO:0000256" key="4">
    <source>
        <dbReference type="ARBA" id="ARBA00023125"/>
    </source>
</evidence>
<dbReference type="InterPro" id="IPR039425">
    <property type="entry name" value="RNA_pol_sigma-70-like"/>
</dbReference>
<evidence type="ECO:0000259" key="6">
    <source>
        <dbReference type="Pfam" id="PF04542"/>
    </source>
</evidence>
<dbReference type="OrthoDB" id="2594372at2"/>
<feature type="domain" description="RNA polymerase sigma-70 region 2" evidence="6">
    <location>
        <begin position="11"/>
        <end position="75"/>
    </location>
</feature>
<dbReference type="GeneID" id="93339070"/>
<dbReference type="Proteomes" id="UP000190286">
    <property type="component" value="Unassembled WGS sequence"/>
</dbReference>
<feature type="domain" description="RNA polymerase sigma factor 70 region 4 type 2" evidence="7">
    <location>
        <begin position="108"/>
        <end position="159"/>
    </location>
</feature>
<proteinExistence type="inferred from homology"/>
<dbReference type="CDD" id="cd06171">
    <property type="entry name" value="Sigma70_r4"/>
    <property type="match status" value="1"/>
</dbReference>
<dbReference type="PANTHER" id="PTHR43133:SF8">
    <property type="entry name" value="RNA POLYMERASE SIGMA FACTOR HI_1459-RELATED"/>
    <property type="match status" value="1"/>
</dbReference>
<dbReference type="PANTHER" id="PTHR43133">
    <property type="entry name" value="RNA POLYMERASE ECF-TYPE SIGMA FACTO"/>
    <property type="match status" value="1"/>
</dbReference>
<sequence length="170" mass="19481">MEQKYKVEQIFTKNYARLCAMTTAILHDSSLAQDAVQEGWIRLHKAKQLDTSSEEKLEHLILITVRHAAYNIMRRGNPEPIEDSILNSIPDTSPSPHEIVESREVSRKIKNSLRNLSETDRSIIQLQYGQGYTSTQIAALLDISPNTVRQRAWRTRKMLKAVLEKEGIIL</sequence>
<dbReference type="InterPro" id="IPR013325">
    <property type="entry name" value="RNA_pol_sigma_r2"/>
</dbReference>
<dbReference type="GO" id="GO:0006352">
    <property type="term" value="P:DNA-templated transcription initiation"/>
    <property type="evidence" value="ECO:0007669"/>
    <property type="project" value="InterPro"/>
</dbReference>
<name>A0A1T4Y1B7_9FIRM</name>
<dbReference type="SUPFAM" id="SSF88946">
    <property type="entry name" value="Sigma2 domain of RNA polymerase sigma factors"/>
    <property type="match status" value="1"/>
</dbReference>
<dbReference type="Gene3D" id="1.10.1740.10">
    <property type="match status" value="1"/>
</dbReference>
<dbReference type="Pfam" id="PF04542">
    <property type="entry name" value="Sigma70_r2"/>
    <property type="match status" value="1"/>
</dbReference>
<evidence type="ECO:0000313" key="9">
    <source>
        <dbReference type="Proteomes" id="UP000190286"/>
    </source>
</evidence>
<dbReference type="AlphaFoldDB" id="A0A1T4Y1B7"/>
<dbReference type="InterPro" id="IPR013324">
    <property type="entry name" value="RNA_pol_sigma_r3/r4-like"/>
</dbReference>
<dbReference type="SUPFAM" id="SSF88659">
    <property type="entry name" value="Sigma3 and sigma4 domains of RNA polymerase sigma factors"/>
    <property type="match status" value="1"/>
</dbReference>
<evidence type="ECO:0000256" key="1">
    <source>
        <dbReference type="ARBA" id="ARBA00010641"/>
    </source>
</evidence>
<keyword evidence="4" id="KW-0238">DNA-binding</keyword>
<dbReference type="InterPro" id="IPR036388">
    <property type="entry name" value="WH-like_DNA-bd_sf"/>
</dbReference>
<organism evidence="8 9">
    <name type="scientific">Gemmiger formicilis</name>
    <dbReference type="NCBI Taxonomy" id="745368"/>
    <lineage>
        <taxon>Bacteria</taxon>
        <taxon>Bacillati</taxon>
        <taxon>Bacillota</taxon>
        <taxon>Clostridia</taxon>
        <taxon>Eubacteriales</taxon>
        <taxon>Gemmiger</taxon>
    </lineage>
</organism>
<reference evidence="8 9" key="1">
    <citation type="submission" date="2017-02" db="EMBL/GenBank/DDBJ databases">
        <authorList>
            <person name="Peterson S.W."/>
        </authorList>
    </citation>
    <scope>NUCLEOTIDE SEQUENCE [LARGE SCALE GENOMIC DNA]</scope>
    <source>
        <strain evidence="8 9">ATCC 27749</strain>
    </source>
</reference>
<dbReference type="InterPro" id="IPR014284">
    <property type="entry name" value="RNA_pol_sigma-70_dom"/>
</dbReference>
<dbReference type="STRING" id="745368.SAMN02745178_02639"/>
<keyword evidence="2" id="KW-0805">Transcription regulation</keyword>
<keyword evidence="5" id="KW-0804">Transcription</keyword>
<evidence type="ECO:0000256" key="5">
    <source>
        <dbReference type="ARBA" id="ARBA00023163"/>
    </source>
</evidence>
<evidence type="ECO:0000259" key="7">
    <source>
        <dbReference type="Pfam" id="PF08281"/>
    </source>
</evidence>
<dbReference type="InterPro" id="IPR007627">
    <property type="entry name" value="RNA_pol_sigma70_r2"/>
</dbReference>
<dbReference type="RefSeq" id="WP_078785451.1">
    <property type="nucleotide sequence ID" value="NZ_FUYF01000027.1"/>
</dbReference>
<gene>
    <name evidence="8" type="ORF">SAMN02745178_02639</name>
</gene>
<keyword evidence="9" id="KW-1185">Reference proteome</keyword>
<dbReference type="NCBIfam" id="TIGR02937">
    <property type="entry name" value="sigma70-ECF"/>
    <property type="match status" value="1"/>
</dbReference>
<dbReference type="Gene3D" id="1.10.10.10">
    <property type="entry name" value="Winged helix-like DNA-binding domain superfamily/Winged helix DNA-binding domain"/>
    <property type="match status" value="1"/>
</dbReference>
<protein>
    <submittedName>
        <fullName evidence="8">Sigma-70 region 2</fullName>
    </submittedName>
</protein>
<keyword evidence="3" id="KW-0731">Sigma factor</keyword>
<dbReference type="GO" id="GO:0016987">
    <property type="term" value="F:sigma factor activity"/>
    <property type="evidence" value="ECO:0007669"/>
    <property type="project" value="UniProtKB-KW"/>
</dbReference>
<accession>A0A1T4Y1B7</accession>
<evidence type="ECO:0000256" key="3">
    <source>
        <dbReference type="ARBA" id="ARBA00023082"/>
    </source>
</evidence>
<evidence type="ECO:0000256" key="2">
    <source>
        <dbReference type="ARBA" id="ARBA00023015"/>
    </source>
</evidence>